<dbReference type="OrthoDB" id="16538at2759"/>
<evidence type="ECO:0000256" key="2">
    <source>
        <dbReference type="ARBA" id="ARBA00022540"/>
    </source>
</evidence>
<organism evidence="6 7">
    <name type="scientific">Saprolegnia parasitica (strain CBS 223.65)</name>
    <dbReference type="NCBI Taxonomy" id="695850"/>
    <lineage>
        <taxon>Eukaryota</taxon>
        <taxon>Sar</taxon>
        <taxon>Stramenopiles</taxon>
        <taxon>Oomycota</taxon>
        <taxon>Saprolegniomycetes</taxon>
        <taxon>Saprolegniales</taxon>
        <taxon>Saprolegniaceae</taxon>
        <taxon>Saprolegnia</taxon>
    </lineage>
</organism>
<dbReference type="KEGG" id="spar:SPRG_01854"/>
<protein>
    <recommendedName>
        <fullName evidence="8">Eukaryotic translation initiation factor 3 subunit 7</fullName>
    </recommendedName>
</protein>
<keyword evidence="1" id="KW-0963">Cytoplasm</keyword>
<dbReference type="GO" id="GO:0003743">
    <property type="term" value="F:translation initiation factor activity"/>
    <property type="evidence" value="ECO:0007669"/>
    <property type="project" value="UniProtKB-KW"/>
</dbReference>
<evidence type="ECO:0000313" key="7">
    <source>
        <dbReference type="Proteomes" id="UP000030745"/>
    </source>
</evidence>
<dbReference type="VEuPathDB" id="FungiDB:SPRG_01854"/>
<feature type="compositionally biased region" description="Acidic residues" evidence="5">
    <location>
        <begin position="532"/>
        <end position="561"/>
    </location>
</feature>
<dbReference type="Proteomes" id="UP000030745">
    <property type="component" value="Unassembled WGS sequence"/>
</dbReference>
<dbReference type="GeneID" id="24124432"/>
<evidence type="ECO:0000256" key="4">
    <source>
        <dbReference type="ARBA" id="ARBA00022917"/>
    </source>
</evidence>
<evidence type="ECO:0000313" key="6">
    <source>
        <dbReference type="EMBL" id="KDO33039.1"/>
    </source>
</evidence>
<keyword evidence="2" id="KW-0396">Initiation factor</keyword>
<dbReference type="PIRSF" id="PIRSF016281">
    <property type="entry name" value="EIF-3_zeta"/>
    <property type="match status" value="1"/>
</dbReference>
<evidence type="ECO:0008006" key="8">
    <source>
        <dbReference type="Google" id="ProtNLM"/>
    </source>
</evidence>
<keyword evidence="7" id="KW-1185">Reference proteome</keyword>
<dbReference type="RefSeq" id="XP_012195810.1">
    <property type="nucleotide sequence ID" value="XM_012340420.1"/>
</dbReference>
<keyword evidence="4" id="KW-0648">Protein biosynthesis</keyword>
<reference evidence="6 7" key="1">
    <citation type="journal article" date="2013" name="PLoS Genet.">
        <title>Distinctive expansion of potential virulence genes in the genome of the oomycete fish pathogen Saprolegnia parasitica.</title>
        <authorList>
            <person name="Jiang R.H."/>
            <person name="de Bruijn I."/>
            <person name="Haas B.J."/>
            <person name="Belmonte R."/>
            <person name="Lobach L."/>
            <person name="Christie J."/>
            <person name="van den Ackerveken G."/>
            <person name="Bottin A."/>
            <person name="Bulone V."/>
            <person name="Diaz-Moreno S.M."/>
            <person name="Dumas B."/>
            <person name="Fan L."/>
            <person name="Gaulin E."/>
            <person name="Govers F."/>
            <person name="Grenville-Briggs L.J."/>
            <person name="Horner N.R."/>
            <person name="Levin J.Z."/>
            <person name="Mammella M."/>
            <person name="Meijer H.J."/>
            <person name="Morris P."/>
            <person name="Nusbaum C."/>
            <person name="Oome S."/>
            <person name="Phillips A.J."/>
            <person name="van Rooyen D."/>
            <person name="Rzeszutek E."/>
            <person name="Saraiva M."/>
            <person name="Secombes C.J."/>
            <person name="Seidl M.F."/>
            <person name="Snel B."/>
            <person name="Stassen J.H."/>
            <person name="Sykes S."/>
            <person name="Tripathy S."/>
            <person name="van den Berg H."/>
            <person name="Vega-Arreguin J.C."/>
            <person name="Wawra S."/>
            <person name="Young S.K."/>
            <person name="Zeng Q."/>
            <person name="Dieguez-Uribeondo J."/>
            <person name="Russ C."/>
            <person name="Tyler B.M."/>
            <person name="van West P."/>
        </authorList>
    </citation>
    <scope>NUCLEOTIDE SEQUENCE [LARGE SCALE GENOMIC DNA]</scope>
    <source>
        <strain evidence="6 7">CBS 223.65</strain>
    </source>
</reference>
<dbReference type="EMBL" id="KK583193">
    <property type="protein sequence ID" value="KDO33039.1"/>
    <property type="molecule type" value="Genomic_DNA"/>
</dbReference>
<accession>A0A067CQR1</accession>
<evidence type="ECO:0000256" key="3">
    <source>
        <dbReference type="ARBA" id="ARBA00022884"/>
    </source>
</evidence>
<evidence type="ECO:0000256" key="1">
    <source>
        <dbReference type="ARBA" id="ARBA00022490"/>
    </source>
</evidence>
<dbReference type="AlphaFoldDB" id="A0A067CQR1"/>
<gene>
    <name evidence="6" type="ORF">SPRG_01854</name>
</gene>
<dbReference type="Pfam" id="PF05091">
    <property type="entry name" value="eIF-3_zeta"/>
    <property type="match status" value="1"/>
</dbReference>
<dbReference type="GO" id="GO:0003723">
    <property type="term" value="F:RNA binding"/>
    <property type="evidence" value="ECO:0007669"/>
    <property type="project" value="UniProtKB-KW"/>
</dbReference>
<feature type="region of interest" description="Disordered" evidence="5">
    <location>
        <begin position="528"/>
        <end position="561"/>
    </location>
</feature>
<sequence>MAAYTAPSVSVNGVGWGPTSLPKQFANIPYAPFGKSDKLGKAADFISQNNQAIGRPGRFQRSNDPSGVNAEFQYKHDAVEDLSFQLVDTAKAVRNNTRLRPTWGQQRFQANRNNNRNNLAKDKGLVALETTTQMKKGQQKQNKRWDRLNTARRMFGNKRRDNDTKERVASVQVDTTWKMIEQFELAQLVKLQANIPASEDLKTCGQLRKYDDTYDRITTRFAKTLGRHEDKEFVSVTTTDDPIIEALATEGAATVFATDAILSHLMASPRSVYPWDIVVQRVGNMLFFDKREASTLDMVTVNETAIDTPNADDPDSINHPDRLSLEATLINQAFTQQVLKANDDFVKTFEANPFSGENLAPIAYKYRRFQLSETVAMVARCELHAISTKGGAEQTVAAFALNEWDPKLSGSVEWRKKIDLQRGALLATELKNNSCKIAKWTHSAILAGADQMKLGFVSRANAKDPFNHTILATQSYKPVDFASQTSLNQNNAWGIVKMLVDIFLNQPEGKYVMMKDPNKPVVRIYSVPLNTFDDEGDDDDEDDDDDDDDQDDDDLDDDEDN</sequence>
<dbReference type="InterPro" id="IPR007783">
    <property type="entry name" value="eIF3d"/>
</dbReference>
<evidence type="ECO:0000256" key="5">
    <source>
        <dbReference type="SAM" id="MobiDB-lite"/>
    </source>
</evidence>
<name>A0A067CQR1_SAPPC</name>
<dbReference type="STRING" id="695850.A0A067CQR1"/>
<dbReference type="OMA" id="CKHNGVI"/>
<proteinExistence type="predicted"/>
<dbReference type="GO" id="GO:0005852">
    <property type="term" value="C:eukaryotic translation initiation factor 3 complex"/>
    <property type="evidence" value="ECO:0007669"/>
    <property type="project" value="InterPro"/>
</dbReference>
<dbReference type="PANTHER" id="PTHR12399">
    <property type="entry name" value="EUKARYOTIC TRANSLATION INITIATION FACTOR 3 SUBUNIT 7"/>
    <property type="match status" value="1"/>
</dbReference>
<dbReference type="PANTHER" id="PTHR12399:SF0">
    <property type="entry name" value="EUKARYOTIC TRANSLATION INITIATION FACTOR 3 SUBUNIT D"/>
    <property type="match status" value="1"/>
</dbReference>
<keyword evidence="3" id="KW-0694">RNA-binding</keyword>